<dbReference type="InterPro" id="IPR036316">
    <property type="entry name" value="Pili_assmbl_chap_C_dom_sf"/>
</dbReference>
<dbReference type="EMBL" id="CP003488">
    <property type="protein sequence ID" value="AFH91936.1"/>
    <property type="molecule type" value="Genomic_DNA"/>
</dbReference>
<evidence type="ECO:0000313" key="9">
    <source>
        <dbReference type="Proteomes" id="UP000005012"/>
    </source>
</evidence>
<dbReference type="AlphaFoldDB" id="A0A140NIC4"/>
<evidence type="ECO:0000313" key="8">
    <source>
        <dbReference type="EMBL" id="AFH91936.1"/>
    </source>
</evidence>
<evidence type="ECO:0000259" key="7">
    <source>
        <dbReference type="Pfam" id="PF02753"/>
    </source>
</evidence>
<dbReference type="Proteomes" id="UP000005012">
    <property type="component" value="Chromosome"/>
</dbReference>
<evidence type="ECO:0000256" key="1">
    <source>
        <dbReference type="ARBA" id="ARBA00004418"/>
    </source>
</evidence>
<dbReference type="Pfam" id="PF00345">
    <property type="entry name" value="PapD_N"/>
    <property type="match status" value="1"/>
</dbReference>
<dbReference type="InterPro" id="IPR001829">
    <property type="entry name" value="Pili_assmbl_chaperone_bac"/>
</dbReference>
<dbReference type="KEGG" id="psi:S70_00165"/>
<evidence type="ECO:0000256" key="5">
    <source>
        <dbReference type="ARBA" id="ARBA00023186"/>
    </source>
</evidence>
<evidence type="ECO:0000256" key="2">
    <source>
        <dbReference type="ARBA" id="ARBA00007399"/>
    </source>
</evidence>
<dbReference type="OrthoDB" id="6454474at2"/>
<comment type="subcellular location">
    <subcellularLocation>
        <location evidence="1">Periplasm</location>
    </subcellularLocation>
</comment>
<dbReference type="SUPFAM" id="SSF49354">
    <property type="entry name" value="PapD-like"/>
    <property type="match status" value="1"/>
</dbReference>
<dbReference type="Pfam" id="PF02753">
    <property type="entry name" value="PapD_C"/>
    <property type="match status" value="1"/>
</dbReference>
<dbReference type="PATRIC" id="fig|1157951.4.peg.35"/>
<keyword evidence="3" id="KW-0732">Signal</keyword>
<keyword evidence="5" id="KW-0143">Chaperone</keyword>
<reference evidence="9" key="2">
    <citation type="submission" date="2012-04" db="EMBL/GenBank/DDBJ databases">
        <title>Complete genome sequence of Providencia stuartii clinical isolate MRSN 2154.</title>
        <authorList>
            <person name="Clifford R.J."/>
            <person name="Hang J."/>
            <person name="Riley M.C."/>
            <person name="Onmus-Leone F."/>
            <person name="Kuschner R.A."/>
            <person name="Lesho E.P."/>
            <person name="Waterman P.E."/>
        </authorList>
    </citation>
    <scope>NUCLEOTIDE SEQUENCE [LARGE SCALE GENOMIC DNA]</scope>
    <source>
        <strain evidence="9">MRSN 2154</strain>
    </source>
</reference>
<reference evidence="8 9" key="1">
    <citation type="journal article" date="2012" name="J. Bacteriol.">
        <title>Complete Genome Sequence of Providencia stuartii Clinical Isolate MRSN 2154.</title>
        <authorList>
            <person name="Clifford R.J."/>
            <person name="Hang J."/>
            <person name="Riley M.C."/>
            <person name="Onmus-Leone F."/>
            <person name="Kuschner R.A."/>
            <person name="Lesho E.P."/>
            <person name="Waterman P.E."/>
        </authorList>
    </citation>
    <scope>NUCLEOTIDE SEQUENCE [LARGE SCALE GENOMIC DNA]</scope>
    <source>
        <strain evidence="8 9">MRSN 2154</strain>
    </source>
</reference>
<sequence length="273" mass="30383">MLIHKQSIIIRREGFVGLMLLLVAFVAPVQADNISNQMNGITLSTTRVIYPHDAKNGVTYSVTNNTSSAYLLQALILPWEGQAPSSPEDEGKSPSLNSDETQGIGSFIVLPPLQRFEPGETVTLRIRQKHNLLAQDKETIEVLSLTAIPAQADPKTLTNNNAAQLSMVLQNNLKLFYRPAGIPDYQIEKVEEQLQFSQTKTQLIVKNPTPFYVTFSSLSLGGKAVDISNARMIAPFSEQYWPLDNRATNNEVRWQLIDDKGGTYEANSRHLTQ</sequence>
<dbReference type="InterPro" id="IPR008962">
    <property type="entry name" value="PapD-like_sf"/>
</dbReference>
<dbReference type="InterPro" id="IPR016147">
    <property type="entry name" value="Pili_assmbl_chaperone_N"/>
</dbReference>
<proteinExistence type="inferred from homology"/>
<dbReference type="PRINTS" id="PR00969">
    <property type="entry name" value="CHAPERONPILI"/>
</dbReference>
<feature type="domain" description="Pili assembly chaperone N-terminal" evidence="6">
    <location>
        <begin position="40"/>
        <end position="182"/>
    </location>
</feature>
<name>A0A140NIC4_PROSM</name>
<dbReference type="RefSeq" id="WP_014656011.1">
    <property type="nucleotide sequence ID" value="NC_017731.1"/>
</dbReference>
<dbReference type="GO" id="GO:0030288">
    <property type="term" value="C:outer membrane-bounded periplasmic space"/>
    <property type="evidence" value="ECO:0007669"/>
    <property type="project" value="InterPro"/>
</dbReference>
<comment type="similarity">
    <text evidence="2">Belongs to the periplasmic pilus chaperone family.</text>
</comment>
<feature type="domain" description="Pili assembly chaperone C-terminal" evidence="7">
    <location>
        <begin position="205"/>
        <end position="263"/>
    </location>
</feature>
<evidence type="ECO:0000256" key="4">
    <source>
        <dbReference type="ARBA" id="ARBA00022764"/>
    </source>
</evidence>
<keyword evidence="4" id="KW-0574">Periplasm</keyword>
<protein>
    <submittedName>
        <fullName evidence="8">Pili assembly chaperone</fullName>
    </submittedName>
</protein>
<dbReference type="PANTHER" id="PTHR30251">
    <property type="entry name" value="PILUS ASSEMBLY CHAPERONE"/>
    <property type="match status" value="1"/>
</dbReference>
<dbReference type="SUPFAM" id="SSF49584">
    <property type="entry name" value="Periplasmic chaperone C-domain"/>
    <property type="match status" value="1"/>
</dbReference>
<dbReference type="InterPro" id="IPR013783">
    <property type="entry name" value="Ig-like_fold"/>
</dbReference>
<accession>A0A140NIC4</accession>
<dbReference type="GeneID" id="93519227"/>
<dbReference type="Gene3D" id="2.60.40.10">
    <property type="entry name" value="Immunoglobulins"/>
    <property type="match status" value="2"/>
</dbReference>
<dbReference type="InterPro" id="IPR016148">
    <property type="entry name" value="Pili_assmbl_chaperone_C"/>
</dbReference>
<dbReference type="InterPro" id="IPR050643">
    <property type="entry name" value="Periplasmic_pilus_chap"/>
</dbReference>
<evidence type="ECO:0000256" key="3">
    <source>
        <dbReference type="ARBA" id="ARBA00022729"/>
    </source>
</evidence>
<dbReference type="PANTHER" id="PTHR30251:SF2">
    <property type="entry name" value="FIMBRIAL CHAPERONE YADV-RELATED"/>
    <property type="match status" value="1"/>
</dbReference>
<dbReference type="GO" id="GO:0071555">
    <property type="term" value="P:cell wall organization"/>
    <property type="evidence" value="ECO:0007669"/>
    <property type="project" value="InterPro"/>
</dbReference>
<organism evidence="8 9">
    <name type="scientific">Providencia stuartii (strain MRSN 2154)</name>
    <dbReference type="NCBI Taxonomy" id="1157951"/>
    <lineage>
        <taxon>Bacteria</taxon>
        <taxon>Pseudomonadati</taxon>
        <taxon>Pseudomonadota</taxon>
        <taxon>Gammaproteobacteria</taxon>
        <taxon>Enterobacterales</taxon>
        <taxon>Morganellaceae</taxon>
        <taxon>Providencia</taxon>
    </lineage>
</organism>
<gene>
    <name evidence="8" type="ordered locus">S70_00165</name>
</gene>
<dbReference type="HOGENOM" id="CLU_070768_2_0_6"/>
<evidence type="ECO:0000259" key="6">
    <source>
        <dbReference type="Pfam" id="PF00345"/>
    </source>
</evidence>